<dbReference type="AlphaFoldDB" id="A0A1P8UJS6"/>
<dbReference type="OrthoDB" id="5609094at2"/>
<gene>
    <name evidence="1" type="ORF">BW247_13910</name>
</gene>
<dbReference type="Pfam" id="PF19742">
    <property type="entry name" value="DUF6231"/>
    <property type="match status" value="1"/>
</dbReference>
<dbReference type="KEGG" id="afy:BW247_13910"/>
<keyword evidence="2" id="KW-1185">Reference proteome</keyword>
<protein>
    <submittedName>
        <fullName evidence="1">Uncharacterized protein</fullName>
    </submittedName>
</protein>
<proteinExistence type="predicted"/>
<dbReference type="InterPro" id="IPR046199">
    <property type="entry name" value="DUF6231"/>
</dbReference>
<name>A0A1P8UJS6_9GAMM</name>
<dbReference type="RefSeq" id="WP_076837677.1">
    <property type="nucleotide sequence ID" value="NZ_CP019434.1"/>
</dbReference>
<evidence type="ECO:0000313" key="2">
    <source>
        <dbReference type="Proteomes" id="UP000243807"/>
    </source>
</evidence>
<evidence type="ECO:0000313" key="1">
    <source>
        <dbReference type="EMBL" id="APZ44054.1"/>
    </source>
</evidence>
<dbReference type="Proteomes" id="UP000243807">
    <property type="component" value="Chromosome"/>
</dbReference>
<reference evidence="1 2" key="1">
    <citation type="submission" date="2017-01" db="EMBL/GenBank/DDBJ databases">
        <title>Draft sequence of Acidihalobacter ferrooxidans strain DSM 14175 (strain V8).</title>
        <authorList>
            <person name="Khaleque H.N."/>
            <person name="Ramsay J.P."/>
            <person name="Murphy R.J.T."/>
            <person name="Kaksonen A.H."/>
            <person name="Boxall N.J."/>
            <person name="Watkin E.L.J."/>
        </authorList>
    </citation>
    <scope>NUCLEOTIDE SEQUENCE [LARGE SCALE GENOMIC DNA]</scope>
    <source>
        <strain evidence="1 2">V8</strain>
    </source>
</reference>
<organism evidence="1 2">
    <name type="scientific">Acidihalobacter ferrooxydans</name>
    <dbReference type="NCBI Taxonomy" id="1765967"/>
    <lineage>
        <taxon>Bacteria</taxon>
        <taxon>Pseudomonadati</taxon>
        <taxon>Pseudomonadota</taxon>
        <taxon>Gammaproteobacteria</taxon>
        <taxon>Chromatiales</taxon>
        <taxon>Ectothiorhodospiraceae</taxon>
        <taxon>Acidihalobacter</taxon>
    </lineage>
</organism>
<accession>A0A1P8UJS6</accession>
<sequence>MSDPLRDLERIAAELAPCSTLLVAPPSHPLAARFAAQADYRRCDAAALLDGDCTLPRQQLALVADTLERLTPTRADALLALLRDRLAETLYCLADPARWPPSRMLALGLQPLGRYPRAGGIALYHFDLYDYKRTPDWLNARNWANPEQWNKHRW</sequence>
<dbReference type="EMBL" id="CP019434">
    <property type="protein sequence ID" value="APZ44054.1"/>
    <property type="molecule type" value="Genomic_DNA"/>
</dbReference>